<accession>A0ABT5GJ21</accession>
<name>A0ABT5GJ21_9MICO</name>
<comment type="caution">
    <text evidence="3">The sequence shown here is derived from an EMBL/GenBank/DDBJ whole genome shotgun (WGS) entry which is preliminary data.</text>
</comment>
<proteinExistence type="predicted"/>
<comment type="subcellular location">
    <subcellularLocation>
        <location evidence="1">Membrane</location>
    </subcellularLocation>
</comment>
<evidence type="ECO:0000256" key="2">
    <source>
        <dbReference type="ARBA" id="ARBA00023136"/>
    </source>
</evidence>
<evidence type="ECO:0000256" key="1">
    <source>
        <dbReference type="ARBA" id="ARBA00004370"/>
    </source>
</evidence>
<keyword evidence="2" id="KW-0472">Membrane</keyword>
<dbReference type="PANTHER" id="PTHR37042">
    <property type="entry name" value="OUTER MEMBRANE PROTEIN RV1973"/>
    <property type="match status" value="1"/>
</dbReference>
<evidence type="ECO:0000313" key="3">
    <source>
        <dbReference type="EMBL" id="MDC5698249.1"/>
    </source>
</evidence>
<dbReference type="Proteomes" id="UP001150259">
    <property type="component" value="Unassembled WGS sequence"/>
</dbReference>
<organism evidence="3 4">
    <name type="scientific">Intrasporangium calvum</name>
    <dbReference type="NCBI Taxonomy" id="53358"/>
    <lineage>
        <taxon>Bacteria</taxon>
        <taxon>Bacillati</taxon>
        <taxon>Actinomycetota</taxon>
        <taxon>Actinomycetes</taxon>
        <taxon>Micrococcales</taxon>
        <taxon>Intrasporangiaceae</taxon>
        <taxon>Intrasporangium</taxon>
    </lineage>
</organism>
<dbReference type="RefSeq" id="WP_272462824.1">
    <property type="nucleotide sequence ID" value="NZ_JAPFQL010000058.1"/>
</dbReference>
<evidence type="ECO:0000313" key="4">
    <source>
        <dbReference type="Proteomes" id="UP001150259"/>
    </source>
</evidence>
<dbReference type="EMBL" id="JAPFQL010000058">
    <property type="protein sequence ID" value="MDC5698249.1"/>
    <property type="molecule type" value="Genomic_DNA"/>
</dbReference>
<dbReference type="PANTHER" id="PTHR37042:SF4">
    <property type="entry name" value="OUTER MEMBRANE PROTEIN RV1973"/>
    <property type="match status" value="1"/>
</dbReference>
<protein>
    <recommendedName>
        <fullName evidence="5">Mce-associated membrane protein</fullName>
    </recommendedName>
</protein>
<sequence>MPITTPRRSRQALWAVALVLALAAIAVAATLGRAAWERDRAASARAEALAAGRQLAVNFVTLDATTFDADTARVVDGATGEFKEQYEQALTELKPVVQSNKTVSTVERAEAAYVSGDDDSAVVLVGLVAPTTNTSATEPEKKTYRIRLDLAKVGDAWKVSTLDFVS</sequence>
<gene>
    <name evidence="3" type="ORF">OO014_13375</name>
</gene>
<reference evidence="3 4" key="1">
    <citation type="submission" date="2022-11" db="EMBL/GenBank/DDBJ databases">
        <title>Anaerobic phenanthrene biodegradation by a DNRA strain PheN6.</title>
        <authorList>
            <person name="Zhang Z."/>
        </authorList>
    </citation>
    <scope>NUCLEOTIDE SEQUENCE [LARGE SCALE GENOMIC DNA]</scope>
    <source>
        <strain evidence="3 4">PheN6</strain>
    </source>
</reference>
<evidence type="ECO:0008006" key="5">
    <source>
        <dbReference type="Google" id="ProtNLM"/>
    </source>
</evidence>
<keyword evidence="4" id="KW-1185">Reference proteome</keyword>